<protein>
    <recommendedName>
        <fullName evidence="3">Pyruvate oxidase</fullName>
        <ecNumber evidence="3">1.2.3.3</ecNumber>
    </recommendedName>
</protein>
<evidence type="ECO:0000259" key="5">
    <source>
        <dbReference type="Pfam" id="PF00205"/>
    </source>
</evidence>
<keyword evidence="2 4" id="KW-0786">Thiamine pyrophosphate</keyword>
<evidence type="ECO:0000259" key="7">
    <source>
        <dbReference type="Pfam" id="PF02776"/>
    </source>
</evidence>
<feature type="domain" description="Thiamine pyrophosphate enzyme central" evidence="5">
    <location>
        <begin position="197"/>
        <end position="327"/>
    </location>
</feature>
<dbReference type="InterPro" id="IPR011766">
    <property type="entry name" value="TPP_enzyme_TPP-bd"/>
</dbReference>
<feature type="domain" description="Thiamine pyrophosphate enzyme N-terminal TPP-binding" evidence="7">
    <location>
        <begin position="14"/>
        <end position="121"/>
    </location>
</feature>
<comment type="similarity">
    <text evidence="1 4">Belongs to the TPP enzyme family.</text>
</comment>
<dbReference type="CDD" id="cd02014">
    <property type="entry name" value="TPP_POX"/>
    <property type="match status" value="1"/>
</dbReference>
<proteinExistence type="inferred from homology"/>
<dbReference type="EMBL" id="DQHO01000006">
    <property type="protein sequence ID" value="HCS93254.1"/>
    <property type="molecule type" value="Genomic_DNA"/>
</dbReference>
<reference evidence="8 9" key="1">
    <citation type="journal article" date="2018" name="Nat. Biotechnol.">
        <title>A standardized bacterial taxonomy based on genome phylogeny substantially revises the tree of life.</title>
        <authorList>
            <person name="Parks D.H."/>
            <person name="Chuvochina M."/>
            <person name="Waite D.W."/>
            <person name="Rinke C."/>
            <person name="Skarshewski A."/>
            <person name="Chaumeil P.A."/>
            <person name="Hugenholtz P."/>
        </authorList>
    </citation>
    <scope>NUCLEOTIDE SEQUENCE [LARGE SCALE GENOMIC DNA]</scope>
    <source>
        <strain evidence="8">UBA11306</strain>
    </source>
</reference>
<dbReference type="STRING" id="1121105.GCA_000421665_01268"/>
<dbReference type="SUPFAM" id="SSF52467">
    <property type="entry name" value="DHS-like NAD/FAD-binding domain"/>
    <property type="match status" value="1"/>
</dbReference>
<dbReference type="InterPro" id="IPR029061">
    <property type="entry name" value="THDP-binding"/>
</dbReference>
<dbReference type="InterPro" id="IPR047211">
    <property type="entry name" value="POXB-like"/>
</dbReference>
<dbReference type="PANTHER" id="PTHR42981:SF2">
    <property type="entry name" value="PYRUVATE DEHYDROGENASE [UBIQUINONE]"/>
    <property type="match status" value="1"/>
</dbReference>
<comment type="caution">
    <text evidence="8">The sequence shown here is derived from an EMBL/GenBank/DDBJ whole genome shotgun (WGS) entry which is preliminary data.</text>
</comment>
<dbReference type="Pfam" id="PF02776">
    <property type="entry name" value="TPP_enzyme_N"/>
    <property type="match status" value="1"/>
</dbReference>
<evidence type="ECO:0000313" key="8">
    <source>
        <dbReference type="EMBL" id="HCS93254.1"/>
    </source>
</evidence>
<name>A0A3D4S346_9ENTE</name>
<dbReference type="AlphaFoldDB" id="A0A3D4S346"/>
<dbReference type="GO" id="GO:0000287">
    <property type="term" value="F:magnesium ion binding"/>
    <property type="evidence" value="ECO:0007669"/>
    <property type="project" value="InterPro"/>
</dbReference>
<dbReference type="GO" id="GO:0047112">
    <property type="term" value="F:pyruvate oxidase activity"/>
    <property type="evidence" value="ECO:0007669"/>
    <property type="project" value="UniProtKB-UniRule"/>
</dbReference>
<dbReference type="InterPro" id="IPR014092">
    <property type="entry name" value="Pyruvate_oxidase"/>
</dbReference>
<dbReference type="Gene3D" id="3.40.50.1220">
    <property type="entry name" value="TPP-binding domain"/>
    <property type="match status" value="1"/>
</dbReference>
<dbReference type="PANTHER" id="PTHR42981">
    <property type="entry name" value="PYRUVATE DEHYDROGENASE [UBIQUINONE]"/>
    <property type="match status" value="1"/>
</dbReference>
<evidence type="ECO:0000259" key="6">
    <source>
        <dbReference type="Pfam" id="PF02775"/>
    </source>
</evidence>
<dbReference type="Gene3D" id="1.10.10.940">
    <property type="match status" value="1"/>
</dbReference>
<dbReference type="CDD" id="cd07039">
    <property type="entry name" value="TPP_PYR_POX"/>
    <property type="match status" value="1"/>
</dbReference>
<dbReference type="InterPro" id="IPR012001">
    <property type="entry name" value="Thiamin_PyroP_enz_TPP-bd_dom"/>
</dbReference>
<evidence type="ECO:0000256" key="3">
    <source>
        <dbReference type="NCBIfam" id="TIGR02720"/>
    </source>
</evidence>
<gene>
    <name evidence="8" type="primary">spxB</name>
    <name evidence="8" type="ORF">DIW15_00915</name>
</gene>
<dbReference type="EC" id="1.2.3.3" evidence="3"/>
<dbReference type="Proteomes" id="UP000262195">
    <property type="component" value="Unassembled WGS sequence"/>
</dbReference>
<dbReference type="SUPFAM" id="SSF52518">
    <property type="entry name" value="Thiamin diphosphate-binding fold (THDP-binding)"/>
    <property type="match status" value="2"/>
</dbReference>
<dbReference type="InterPro" id="IPR047212">
    <property type="entry name" value="TPP_POXB-like"/>
</dbReference>
<evidence type="ECO:0000313" key="9">
    <source>
        <dbReference type="Proteomes" id="UP000262195"/>
    </source>
</evidence>
<dbReference type="Pfam" id="PF00205">
    <property type="entry name" value="TPP_enzyme_M"/>
    <property type="match status" value="1"/>
</dbReference>
<dbReference type="PROSITE" id="PS00187">
    <property type="entry name" value="TPP_ENZYMES"/>
    <property type="match status" value="1"/>
</dbReference>
<dbReference type="InterPro" id="IPR012000">
    <property type="entry name" value="Thiamin_PyroP_enz_cen_dom"/>
</dbReference>
<dbReference type="NCBIfam" id="TIGR02720">
    <property type="entry name" value="pyruv_oxi_spxB"/>
    <property type="match status" value="1"/>
</dbReference>
<organism evidence="8 9">
    <name type="scientific">Bavariicoccus seileri</name>
    <dbReference type="NCBI Taxonomy" id="549685"/>
    <lineage>
        <taxon>Bacteria</taxon>
        <taxon>Bacillati</taxon>
        <taxon>Bacillota</taxon>
        <taxon>Bacilli</taxon>
        <taxon>Lactobacillales</taxon>
        <taxon>Enterococcaceae</taxon>
        <taxon>Bavariicoccus</taxon>
    </lineage>
</organism>
<feature type="domain" description="Thiamine pyrophosphate enzyme TPP-binding" evidence="6">
    <location>
        <begin position="388"/>
        <end position="535"/>
    </location>
</feature>
<accession>A0A3D4S346</accession>
<evidence type="ECO:0000256" key="4">
    <source>
        <dbReference type="RuleBase" id="RU362132"/>
    </source>
</evidence>
<dbReference type="InterPro" id="IPR047210">
    <property type="entry name" value="TPP_PYR_POXB-like"/>
</dbReference>
<dbReference type="InterPro" id="IPR029035">
    <property type="entry name" value="DHS-like_NAD/FAD-binding_dom"/>
</dbReference>
<dbReference type="Gene3D" id="3.40.50.970">
    <property type="match status" value="2"/>
</dbReference>
<dbReference type="Pfam" id="PF02775">
    <property type="entry name" value="TPP_enzyme_C"/>
    <property type="match status" value="1"/>
</dbReference>
<evidence type="ECO:0000256" key="1">
    <source>
        <dbReference type="ARBA" id="ARBA00007812"/>
    </source>
</evidence>
<evidence type="ECO:0000256" key="2">
    <source>
        <dbReference type="ARBA" id="ARBA00023052"/>
    </source>
</evidence>
<dbReference type="InterPro" id="IPR000399">
    <property type="entry name" value="TPP-bd_CS"/>
</dbReference>
<dbReference type="GO" id="GO:0030976">
    <property type="term" value="F:thiamine pyrophosphate binding"/>
    <property type="evidence" value="ECO:0007669"/>
    <property type="project" value="InterPro"/>
</dbReference>
<keyword evidence="8" id="KW-0670">Pyruvate</keyword>
<sequence>MLTDTIDGWVAGLKVLEEWGIRNAYGLPAGSLNSLMDAFEKEQGNINFVQVRHEEVGALAAAMSAKFTGKIGVCIGSAGPGATHLFNGLYDAKYDNVPLLAIVGQRPLKQLNLDMFQEFNQNPYFVDVSVYNRRVAYPEQLPKVLDEAIRTAYAKKGVAVVEVPVDFGWAKIDKKDTYSAANAYRERPLLDPDEKDIKAAVSILEEAEKPVIYAGVGTRGCGEAVVELSKKIKAPIVITGINFDNFDYDTDALLGSAYRVGWKPANEVLEEADTILFIGSNFPFSEAENMFGNIKKFVQIDIDPFKLGKRHHADVSILGDASLAIDKILSEVSVKTDNGWYEANIANNKNWKEYMQALEERNEGELQLFQVYNAINKVAAEDAIYSIDVGNTTQTSIRHLHMNPKNMWRTSQLFATMGNGLPGAIAAKAELPERQVWSLSGDGGFTMVFQDIVTAVKYKLPSINVVFTNERFAFIRDEQEDTNDHFYGVDIADIDFAKIAEAQGAKGYTVRKIDELDKVFAQAIEDEKNGHVVVIDAKISLDRPIPVEHLQLDDRKFTSEQIKAFKERYYGENLLPLHHFLKEQKL</sequence>